<dbReference type="RefSeq" id="WP_189573415.1">
    <property type="nucleotide sequence ID" value="NZ_BMXI01000019.1"/>
</dbReference>
<reference evidence="1" key="1">
    <citation type="journal article" date="2014" name="Int. J. Syst. Evol. Microbiol.">
        <title>Complete genome sequence of Corynebacterium casei LMG S-19264T (=DSM 44701T), isolated from a smear-ripened cheese.</title>
        <authorList>
            <consortium name="US DOE Joint Genome Institute (JGI-PGF)"/>
            <person name="Walter F."/>
            <person name="Albersmeier A."/>
            <person name="Kalinowski J."/>
            <person name="Ruckert C."/>
        </authorList>
    </citation>
    <scope>NUCLEOTIDE SEQUENCE</scope>
    <source>
        <strain evidence="1">KCTC 12988</strain>
    </source>
</reference>
<proteinExistence type="predicted"/>
<dbReference type="EMBL" id="BMXI01000019">
    <property type="protein sequence ID" value="GHC65299.1"/>
    <property type="molecule type" value="Genomic_DNA"/>
</dbReference>
<evidence type="ECO:0000313" key="1">
    <source>
        <dbReference type="EMBL" id="GHC65299.1"/>
    </source>
</evidence>
<keyword evidence="2" id="KW-1185">Reference proteome</keyword>
<organism evidence="1 2">
    <name type="scientific">Roseibacillus persicicus</name>
    <dbReference type="NCBI Taxonomy" id="454148"/>
    <lineage>
        <taxon>Bacteria</taxon>
        <taxon>Pseudomonadati</taxon>
        <taxon>Verrucomicrobiota</taxon>
        <taxon>Verrucomicrobiia</taxon>
        <taxon>Verrucomicrobiales</taxon>
        <taxon>Verrucomicrobiaceae</taxon>
        <taxon>Roseibacillus</taxon>
    </lineage>
</organism>
<protein>
    <submittedName>
        <fullName evidence="1">Uncharacterized protein</fullName>
    </submittedName>
</protein>
<comment type="caution">
    <text evidence="1">The sequence shown here is derived from an EMBL/GenBank/DDBJ whole genome shotgun (WGS) entry which is preliminary data.</text>
</comment>
<evidence type="ECO:0000313" key="2">
    <source>
        <dbReference type="Proteomes" id="UP000644507"/>
    </source>
</evidence>
<name>A0A918WPE5_9BACT</name>
<reference evidence="1" key="2">
    <citation type="submission" date="2020-09" db="EMBL/GenBank/DDBJ databases">
        <authorList>
            <person name="Sun Q."/>
            <person name="Kim S."/>
        </authorList>
    </citation>
    <scope>NUCLEOTIDE SEQUENCE</scope>
    <source>
        <strain evidence="1">KCTC 12988</strain>
    </source>
</reference>
<dbReference type="AlphaFoldDB" id="A0A918WPE5"/>
<dbReference type="Proteomes" id="UP000644507">
    <property type="component" value="Unassembled WGS sequence"/>
</dbReference>
<sequence length="329" mass="34802">MSVFRIFPLLILPVWAAPIELLVVPGGVGISTYATDSGYAEIEQAFGGNLRADITIDPASGEPTSFFYQDGCHLTYSGGSSNYVPNDPAELGSFELIFDGLSSDLSTNEAGGGVEPGTGQLEQEHHSIRLKSGTLTVNYFYAGTLILEHTVDYAEEPLSGETRGTTSVKAILLEAGVVSDRYEVTLEHDSTAETFITDPFEMTISDLGGFEAVGEVMVPSAGLVQWVTDSGAPVPRDASDKLGAVPVGILYALGLSVGVREVPWILEPHLGKVALSLPSTGTRSDLFVESSSDLQHWNQTLVAAGSAGSFAIELPEGDSFVRLALPEES</sequence>
<gene>
    <name evidence="1" type="ORF">GCM10007100_36310</name>
</gene>
<accession>A0A918WPE5</accession>